<dbReference type="Proteomes" id="UP001497382">
    <property type="component" value="Unassembled WGS sequence"/>
</dbReference>
<organism evidence="1 2">
    <name type="scientific">Larinioides sclopetarius</name>
    <dbReference type="NCBI Taxonomy" id="280406"/>
    <lineage>
        <taxon>Eukaryota</taxon>
        <taxon>Metazoa</taxon>
        <taxon>Ecdysozoa</taxon>
        <taxon>Arthropoda</taxon>
        <taxon>Chelicerata</taxon>
        <taxon>Arachnida</taxon>
        <taxon>Araneae</taxon>
        <taxon>Araneomorphae</taxon>
        <taxon>Entelegynae</taxon>
        <taxon>Araneoidea</taxon>
        <taxon>Araneidae</taxon>
        <taxon>Larinioides</taxon>
    </lineage>
</organism>
<proteinExistence type="predicted"/>
<evidence type="ECO:0000313" key="2">
    <source>
        <dbReference type="Proteomes" id="UP001497382"/>
    </source>
</evidence>
<evidence type="ECO:0000313" key="1">
    <source>
        <dbReference type="EMBL" id="CAL1269518.1"/>
    </source>
</evidence>
<accession>A0AAV1ZDD5</accession>
<comment type="caution">
    <text evidence="1">The sequence shown here is derived from an EMBL/GenBank/DDBJ whole genome shotgun (WGS) entry which is preliminary data.</text>
</comment>
<name>A0AAV1ZDD5_9ARAC</name>
<sequence length="87" mass="9768">MSKTMEEIIMRDGFPIQDFVSHISSNQKKSTALCHDSSLRHRHRRETIVQPTSATRVEPAPPIFNIGGVRRTPLYVGEKDGSTGYAQ</sequence>
<reference evidence="1 2" key="1">
    <citation type="submission" date="2024-04" db="EMBL/GenBank/DDBJ databases">
        <authorList>
            <person name="Rising A."/>
            <person name="Reimegard J."/>
            <person name="Sonavane S."/>
            <person name="Akerstrom W."/>
            <person name="Nylinder S."/>
            <person name="Hedman E."/>
            <person name="Kallberg Y."/>
        </authorList>
    </citation>
    <scope>NUCLEOTIDE SEQUENCE [LARGE SCALE GENOMIC DNA]</scope>
</reference>
<dbReference type="EMBL" id="CAXIEN010000042">
    <property type="protein sequence ID" value="CAL1269518.1"/>
    <property type="molecule type" value="Genomic_DNA"/>
</dbReference>
<protein>
    <submittedName>
        <fullName evidence="1">Uncharacterized protein</fullName>
    </submittedName>
</protein>
<gene>
    <name evidence="1" type="ORF">LARSCL_LOCUS4787</name>
</gene>
<dbReference type="AlphaFoldDB" id="A0AAV1ZDD5"/>
<keyword evidence="2" id="KW-1185">Reference proteome</keyword>